<dbReference type="FunCoup" id="A0A448YIR1">
    <property type="interactions" value="612"/>
</dbReference>
<comment type="similarity">
    <text evidence="4 16">Belongs to the LTN1 family.</text>
</comment>
<evidence type="ECO:0000256" key="5">
    <source>
        <dbReference type="ARBA" id="ARBA00012483"/>
    </source>
</evidence>
<dbReference type="InterPro" id="IPR039804">
    <property type="entry name" value="RING-CH-C4HC3_LTN1"/>
</dbReference>
<evidence type="ECO:0000256" key="12">
    <source>
        <dbReference type="ARBA" id="ARBA00022786"/>
    </source>
</evidence>
<comment type="pathway">
    <text evidence="3 16">Protein modification; protein ubiquitination.</text>
</comment>
<comment type="subcellular location">
    <subcellularLocation>
        <location evidence="2">Cytoplasm</location>
        <location evidence="2">Cytosol</location>
    </subcellularLocation>
</comment>
<dbReference type="Pfam" id="PF13639">
    <property type="entry name" value="zf-RING_2"/>
    <property type="match status" value="1"/>
</dbReference>
<evidence type="ECO:0000256" key="1">
    <source>
        <dbReference type="ARBA" id="ARBA00000900"/>
    </source>
</evidence>
<evidence type="ECO:0000256" key="9">
    <source>
        <dbReference type="ARBA" id="ARBA00022723"/>
    </source>
</evidence>
<evidence type="ECO:0000313" key="18">
    <source>
        <dbReference type="EMBL" id="VEU20787.1"/>
    </source>
</evidence>
<dbReference type="SUPFAM" id="SSF57850">
    <property type="entry name" value="RING/U-box"/>
    <property type="match status" value="1"/>
</dbReference>
<evidence type="ECO:0000256" key="2">
    <source>
        <dbReference type="ARBA" id="ARBA00004514"/>
    </source>
</evidence>
<dbReference type="UniPathway" id="UPA00143"/>
<evidence type="ECO:0000256" key="16">
    <source>
        <dbReference type="RuleBase" id="RU367090"/>
    </source>
</evidence>
<dbReference type="STRING" id="13370.A0A448YIR1"/>
<keyword evidence="19" id="KW-1185">Reference proteome</keyword>
<dbReference type="EMBL" id="CAACVR010000007">
    <property type="protein sequence ID" value="VEU20787.1"/>
    <property type="molecule type" value="Genomic_DNA"/>
</dbReference>
<evidence type="ECO:0000256" key="7">
    <source>
        <dbReference type="ARBA" id="ARBA00022490"/>
    </source>
</evidence>
<dbReference type="InterPro" id="IPR013083">
    <property type="entry name" value="Znf_RING/FYVE/PHD"/>
</dbReference>
<dbReference type="GO" id="GO:0072344">
    <property type="term" value="P:rescue of stalled ribosome"/>
    <property type="evidence" value="ECO:0007669"/>
    <property type="project" value="UniProtKB-UniRule"/>
</dbReference>
<dbReference type="GO" id="GO:0061630">
    <property type="term" value="F:ubiquitin protein ligase activity"/>
    <property type="evidence" value="ECO:0007669"/>
    <property type="project" value="UniProtKB-UniRule"/>
</dbReference>
<evidence type="ECO:0000256" key="3">
    <source>
        <dbReference type="ARBA" id="ARBA00004906"/>
    </source>
</evidence>
<proteinExistence type="inferred from homology"/>
<dbReference type="GO" id="GO:1990112">
    <property type="term" value="C:RQC complex"/>
    <property type="evidence" value="ECO:0007669"/>
    <property type="project" value="UniProtKB-UniRule"/>
</dbReference>
<evidence type="ECO:0000256" key="14">
    <source>
        <dbReference type="ARBA" id="ARBA00055150"/>
    </source>
</evidence>
<keyword evidence="8 16" id="KW-0808">Transferase</keyword>
<organism evidence="18 19">
    <name type="scientific">Brettanomyces naardenensis</name>
    <name type="common">Yeast</name>
    <dbReference type="NCBI Taxonomy" id="13370"/>
    <lineage>
        <taxon>Eukaryota</taxon>
        <taxon>Fungi</taxon>
        <taxon>Dikarya</taxon>
        <taxon>Ascomycota</taxon>
        <taxon>Saccharomycotina</taxon>
        <taxon>Pichiomycetes</taxon>
        <taxon>Pichiales</taxon>
        <taxon>Pichiaceae</taxon>
        <taxon>Brettanomyces</taxon>
    </lineage>
</organism>
<dbReference type="InterPro" id="IPR016024">
    <property type="entry name" value="ARM-type_fold"/>
</dbReference>
<dbReference type="GO" id="GO:0016567">
    <property type="term" value="P:protein ubiquitination"/>
    <property type="evidence" value="ECO:0007669"/>
    <property type="project" value="UniProtKB-UniPathway"/>
</dbReference>
<dbReference type="Pfam" id="PF23009">
    <property type="entry name" value="UBC_like"/>
    <property type="match status" value="1"/>
</dbReference>
<dbReference type="Proteomes" id="UP000290900">
    <property type="component" value="Unassembled WGS sequence"/>
</dbReference>
<keyword evidence="12 16" id="KW-0833">Ubl conjugation pathway</keyword>
<keyword evidence="9 16" id="KW-0479">Metal-binding</keyword>
<dbReference type="SMART" id="SM01197">
    <property type="entry name" value="FANCL_C"/>
    <property type="match status" value="1"/>
</dbReference>
<dbReference type="Pfam" id="PF22958">
    <property type="entry name" value="Ltn1_1st"/>
    <property type="match status" value="1"/>
</dbReference>
<name>A0A448YIR1_BRENA</name>
<comment type="subunit">
    <text evidence="16">Component of the ribosome quality control complex (RQC).</text>
</comment>
<keyword evidence="13 16" id="KW-0862">Zinc</keyword>
<dbReference type="InParanoid" id="A0A448YIR1"/>
<dbReference type="Gene3D" id="3.30.40.10">
    <property type="entry name" value="Zinc/RING finger domain, C3HC4 (zinc finger)"/>
    <property type="match status" value="1"/>
</dbReference>
<dbReference type="InterPro" id="IPR054476">
    <property type="entry name" value="Ltn1_N"/>
</dbReference>
<dbReference type="InterPro" id="IPR054478">
    <property type="entry name" value="LTN1_UBC"/>
</dbReference>
<evidence type="ECO:0000256" key="13">
    <source>
        <dbReference type="ARBA" id="ARBA00022833"/>
    </source>
</evidence>
<dbReference type="InterPro" id="IPR001841">
    <property type="entry name" value="Znf_RING"/>
</dbReference>
<dbReference type="InterPro" id="IPR054477">
    <property type="entry name" value="LTN1_E3_ligase_6th"/>
</dbReference>
<dbReference type="PANTHER" id="PTHR12389:SF0">
    <property type="entry name" value="E3 UBIQUITIN-PROTEIN LIGASE LISTERIN"/>
    <property type="match status" value="1"/>
</dbReference>
<dbReference type="GO" id="GO:0005829">
    <property type="term" value="C:cytosol"/>
    <property type="evidence" value="ECO:0007669"/>
    <property type="project" value="UniProtKB-SubCell"/>
</dbReference>
<feature type="domain" description="RING-type" evidence="17">
    <location>
        <begin position="1480"/>
        <end position="1527"/>
    </location>
</feature>
<dbReference type="Pfam" id="PF22999">
    <property type="entry name" value="LTN1_E3_ligase_6th"/>
    <property type="match status" value="1"/>
</dbReference>
<evidence type="ECO:0000259" key="17">
    <source>
        <dbReference type="PROSITE" id="PS50089"/>
    </source>
</evidence>
<sequence length="1536" mass="174956">MGFGFGSTEFDSGLGTNGFEVSLNYLTGVPNPNILASSDLQLCFKGLQKRDSTTREKSIGNLCKLITNEPTQIDDDLVVMSWCQMYAKLAIDDSKRVRSGAHDVQSKFVLILGRKYAKYLKDTIGIWLAGLFDIDRSAAKACKVSIHEAFGNDVKKVGNLWKIYINQILNYSLQVFAVEDKDTLSDERFVDRDESQAKYEGVLLGATLLFVQMLNKLKEEDIQVREKTSDLILKILQEDRFEKLFSIPDPYIKKAMYQMVRVLMTTKQASRLVGDQLFQRISASAIDGLKLSKKQVVNPIVYSGAVISMLDALVVLTKYDESIWISVKQSQESLLSILQLGSLNSNPVYYEVLSSLLSLLPPFESAFKNIDPYMKILAKDVATEKHPDFQLRAWKCYLKFALTFVSHLDEKYADAILRTLTAQVVKALDSPRPLSKPILTEFAQLPKFSSDNADVLVDINSGILDSLPNGEPAYPDLNVSITHEKQFSENFVSVLIASKSDLLEVLLASAVDSLEDEIGGEVPTLSLCIIDIYIRQNLILFKSAVKDFIAKLPNYFSSENIDQPLKVLVDYSNSKFSTSGEISSITNTIFLKLRDSQKEDSIIRIISHIKDFSIEHAPDLRKFLLERSKGHQGEEADNEDSFFKFLTPKILSNMYENADTSEKLDHFVSGCLKYYQDEPILKFASETPEFLKFLFQSLDDNDETVKLLSKLELHMQNEEFKSSCFKALISSLESESVTSGLLARTKDFDLPTWEEYLPDDLLLQFQNDIPQSPDTRMAISNSFGTGLFLFVSSALTDHSSNIDTALPSLMRKCHLYNYILNEYPELAKKKQALAVQLAVVGQMASDYVFLMNSPSQSIEATSSSLQNDSLELVRPLFATLSSSELLLAESSTSDAAEHVFRMLENDNLYIRYYYYRLYQQLLLETSEKEKSDGQSFGYIDKISGNPEKVFTFLNCHNDLLVSDQLFKLRNGTAAGLSGVRSSKDITTKGLQGIILLNKLIDLDVDYEIPEGLELFPAQRFMMTLNSLSNWPDCDAAYNPEFNPVRLALLEFVHNYIKGIYYVCDSNYPSSFIEKVFELGVRLCLESLNVINAGDGTLELTYYTLKTWRLLYHYKDQIESWDDDKDDMEDELVDLLFRQLESKEDNRANYLVNEIWPRIFFDSVPARKLLPQYERLYPLIDSESTEIQRIAVYLLCKLIPTVQDTLVVEATLDKKRLELAELPPVLLKYVTVSNAIEYEEETKVNRFLWSWYLILNHFEGITQQIREKYIYQLGDNVIADFLTYLVRDIDVMRFKVPLASDPTYVSDYSVIDDHSSLEPEDELKKILVNLLYMMMRQVGGSTIQTWYSSIRDKQLKQSTDTFVTKFISPPLIEDVLESLSNKGKIEDENFKIKVNRAINEIKCMCEIDDQTMEISVVLPINFPLSQISVNGVSRVGVDEKKWKSWLLSCQYVINFQNVSILDAVKHFKENVESNFENFDDCAICYSIINAVDHSTPNKVCPTCHHNFHSACLYRWFKSSGSSTCPLCRSKFSFKTHN</sequence>
<dbReference type="FunFam" id="3.30.40.10:FF:000038">
    <property type="entry name" value="E3 ubiquitin-protein ligase listerin"/>
    <property type="match status" value="1"/>
</dbReference>
<evidence type="ECO:0000256" key="11">
    <source>
        <dbReference type="ARBA" id="ARBA00022771"/>
    </source>
</evidence>
<evidence type="ECO:0000256" key="4">
    <source>
        <dbReference type="ARBA" id="ARBA00007997"/>
    </source>
</evidence>
<comment type="function">
    <text evidence="14">E3 ubiquitin-protein ligase component of the ribosome quality control complex (RQC), a ribosome-associated complex that mediates ubiquitination and extraction of incompletely synthesized nascent chains for proteasomal degradation. Mediates ubiquitination of proteins derived from mRNAs lacking stop codons (non-stop proteins) and other translation arrest products induced by poly-lysine sequences and tandem rare codons. Ubiquitination leads to CDC48 recruitment for extraction and degradation of the incomplete translation product. May indirectly play a role in chromatin function and transcription.</text>
</comment>
<dbReference type="SMART" id="SM00184">
    <property type="entry name" value="RING"/>
    <property type="match status" value="1"/>
</dbReference>
<dbReference type="CDD" id="cd16491">
    <property type="entry name" value="RING-CH-C4HC3_LTN1"/>
    <property type="match status" value="1"/>
</dbReference>
<dbReference type="InterPro" id="IPR039795">
    <property type="entry name" value="LTN1/Rkr1"/>
</dbReference>
<keyword evidence="10" id="KW-0677">Repeat</keyword>
<dbReference type="OrthoDB" id="6108at2759"/>
<comment type="function">
    <text evidence="16">E3 ubiquitin-protein ligase. Component of the ribosome quality control complex (RQC), a ribosome-associated complex that mediates ubiquitination and extraction of incompletely synthesized nascent chains for proteasomal degradation.</text>
</comment>
<evidence type="ECO:0000256" key="15">
    <source>
        <dbReference type="PROSITE-ProRule" id="PRU00175"/>
    </source>
</evidence>
<dbReference type="SUPFAM" id="SSF48371">
    <property type="entry name" value="ARM repeat"/>
    <property type="match status" value="1"/>
</dbReference>
<dbReference type="GO" id="GO:0043023">
    <property type="term" value="F:ribosomal large subunit binding"/>
    <property type="evidence" value="ECO:0007669"/>
    <property type="project" value="TreeGrafter"/>
</dbReference>
<evidence type="ECO:0000256" key="6">
    <source>
        <dbReference type="ARBA" id="ARBA00017157"/>
    </source>
</evidence>
<dbReference type="EC" id="2.3.2.27" evidence="5 16"/>
<keyword evidence="11 15" id="KW-0863">Zinc-finger</keyword>
<dbReference type="PROSITE" id="PS50089">
    <property type="entry name" value="ZF_RING_2"/>
    <property type="match status" value="1"/>
</dbReference>
<evidence type="ECO:0000313" key="19">
    <source>
        <dbReference type="Proteomes" id="UP000290900"/>
    </source>
</evidence>
<dbReference type="GO" id="GO:0008270">
    <property type="term" value="F:zinc ion binding"/>
    <property type="evidence" value="ECO:0007669"/>
    <property type="project" value="UniProtKB-KW"/>
</dbReference>
<reference evidence="18 19" key="1">
    <citation type="submission" date="2018-12" db="EMBL/GenBank/DDBJ databases">
        <authorList>
            <person name="Tiukova I."/>
            <person name="Dainat J."/>
        </authorList>
    </citation>
    <scope>NUCLEOTIDE SEQUENCE [LARGE SCALE GENOMIC DNA]</scope>
</reference>
<keyword evidence="7" id="KW-0963">Cytoplasm</keyword>
<evidence type="ECO:0000256" key="8">
    <source>
        <dbReference type="ARBA" id="ARBA00022679"/>
    </source>
</evidence>
<protein>
    <recommendedName>
        <fullName evidence="6 16">E3 ubiquitin-protein ligase listerin</fullName>
        <ecNumber evidence="5 16">2.3.2.27</ecNumber>
    </recommendedName>
    <alternativeName>
        <fullName evidence="16">RING-type E3 ubiquitin transferase listerin</fullName>
    </alternativeName>
</protein>
<gene>
    <name evidence="18" type="ORF">BRENAR_LOCUS1522</name>
</gene>
<dbReference type="PANTHER" id="PTHR12389">
    <property type="entry name" value="ZINC FINGER PROTEIN 294"/>
    <property type="match status" value="1"/>
</dbReference>
<accession>A0A448YIR1</accession>
<comment type="catalytic activity">
    <reaction evidence="1 16">
        <text>S-ubiquitinyl-[E2 ubiquitin-conjugating enzyme]-L-cysteine + [acceptor protein]-L-lysine = [E2 ubiquitin-conjugating enzyme]-L-cysteine + N(6)-ubiquitinyl-[acceptor protein]-L-lysine.</text>
        <dbReference type="EC" id="2.3.2.27"/>
    </reaction>
</comment>
<evidence type="ECO:0000256" key="10">
    <source>
        <dbReference type="ARBA" id="ARBA00022737"/>
    </source>
</evidence>
<dbReference type="GO" id="GO:1990116">
    <property type="term" value="P:ribosome-associated ubiquitin-dependent protein catabolic process"/>
    <property type="evidence" value="ECO:0007669"/>
    <property type="project" value="UniProtKB-UniRule"/>
</dbReference>